<feature type="signal peptide" evidence="10">
    <location>
        <begin position="1"/>
        <end position="22"/>
    </location>
</feature>
<evidence type="ECO:0000256" key="4">
    <source>
        <dbReference type="ARBA" id="ARBA00022452"/>
    </source>
</evidence>
<evidence type="ECO:0000256" key="6">
    <source>
        <dbReference type="ARBA" id="ARBA00023136"/>
    </source>
</evidence>
<gene>
    <name evidence="11" type="ORF">DNJ96_13320</name>
</gene>
<dbReference type="RefSeq" id="WP_131185327.1">
    <property type="nucleotide sequence ID" value="NZ_QJUO01000026.1"/>
</dbReference>
<reference evidence="11 12" key="1">
    <citation type="submission" date="2018-06" db="EMBL/GenBank/DDBJ databases">
        <title>Three novel Pseudomonas species isolated from symptomatic oak.</title>
        <authorList>
            <person name="Bueno-Gonzalez V."/>
            <person name="Brady C."/>
        </authorList>
    </citation>
    <scope>NUCLEOTIDE SEQUENCE [LARGE SCALE GENOMIC DNA]</scope>
    <source>
        <strain evidence="11 12">P17C</strain>
    </source>
</reference>
<evidence type="ECO:0000256" key="8">
    <source>
        <dbReference type="SAM" id="Coils"/>
    </source>
</evidence>
<dbReference type="EMBL" id="QJUP01000018">
    <property type="protein sequence ID" value="TBU94603.1"/>
    <property type="molecule type" value="Genomic_DNA"/>
</dbReference>
<keyword evidence="5" id="KW-0812">Transmembrane</keyword>
<dbReference type="Pfam" id="PF02321">
    <property type="entry name" value="OEP"/>
    <property type="match status" value="2"/>
</dbReference>
<keyword evidence="8" id="KW-0175">Coiled coil</keyword>
<protein>
    <submittedName>
        <fullName evidence="11">Channel protein TolC</fullName>
    </submittedName>
</protein>
<evidence type="ECO:0000256" key="9">
    <source>
        <dbReference type="SAM" id="MobiDB-lite"/>
    </source>
</evidence>
<sequence length="450" mass="50023">MKFQRSLAAASIMLAMSGVTSAEDLPNAIQQALNYHPEVSRSINSRHVAEKELRAVKGGYLPSVTLSAGTGREGTDSPSTRSGGSHWRNLHRSEGSINLNQMIFDGFATPNEVGRMKATVNSRAWSVLGTSENTALRAVEVYLDVLQRQEFVHLASENLRSHERIFDQIRLRTERGVGRLADLDQAEARLAQARNNLLTEETNLTDAKTNYFSVTGTLPEALATPTPLAGRLPASLEDARKIMIATNPLLKSAEADIEATERQYATSKSTYYPRFDAQLSRAADNNIDGTEGHVNEWQAMVRMNYTLFQGGSNKATREARAYQVNEALDVRNNALRQLNEELTLGYSALDNARRQLPIAKDYADRSLKVRDAYQQQFALGERTLLDLLDSENELFTAQRRHTEVKYIELFTQYRILGTTGELLKSQSVVAPMASTVLSDSKTRIDLPGLN</sequence>
<dbReference type="GO" id="GO:1990281">
    <property type="term" value="C:efflux pump complex"/>
    <property type="evidence" value="ECO:0007669"/>
    <property type="project" value="TreeGrafter"/>
</dbReference>
<keyword evidence="10" id="KW-0732">Signal</keyword>
<keyword evidence="3" id="KW-0813">Transport</keyword>
<comment type="similarity">
    <text evidence="2">Belongs to the outer membrane factor (OMF) (TC 1.B.17) family.</text>
</comment>
<dbReference type="NCBIfam" id="TIGR01844">
    <property type="entry name" value="type_I_sec_TolC"/>
    <property type="match status" value="1"/>
</dbReference>
<dbReference type="AlphaFoldDB" id="A0A4Q9R530"/>
<keyword evidence="4" id="KW-1134">Transmembrane beta strand</keyword>
<evidence type="ECO:0000256" key="10">
    <source>
        <dbReference type="SAM" id="SignalP"/>
    </source>
</evidence>
<evidence type="ECO:0000313" key="12">
    <source>
        <dbReference type="Proteomes" id="UP000292639"/>
    </source>
</evidence>
<dbReference type="InterPro" id="IPR010130">
    <property type="entry name" value="T1SS_OMP_TolC"/>
</dbReference>
<evidence type="ECO:0000256" key="3">
    <source>
        <dbReference type="ARBA" id="ARBA00022448"/>
    </source>
</evidence>
<evidence type="ECO:0000313" key="11">
    <source>
        <dbReference type="EMBL" id="TBU94603.1"/>
    </source>
</evidence>
<comment type="caution">
    <text evidence="11">The sequence shown here is derived from an EMBL/GenBank/DDBJ whole genome shotgun (WGS) entry which is preliminary data.</text>
</comment>
<feature type="chain" id="PRO_5020822777" evidence="10">
    <location>
        <begin position="23"/>
        <end position="450"/>
    </location>
</feature>
<dbReference type="SUPFAM" id="SSF56954">
    <property type="entry name" value="Outer membrane efflux proteins (OEP)"/>
    <property type="match status" value="1"/>
</dbReference>
<dbReference type="GO" id="GO:0015562">
    <property type="term" value="F:efflux transmembrane transporter activity"/>
    <property type="evidence" value="ECO:0007669"/>
    <property type="project" value="InterPro"/>
</dbReference>
<keyword evidence="7" id="KW-0998">Cell outer membrane</keyword>
<proteinExistence type="inferred from homology"/>
<dbReference type="PANTHER" id="PTHR30026">
    <property type="entry name" value="OUTER MEMBRANE PROTEIN TOLC"/>
    <property type="match status" value="1"/>
</dbReference>
<organism evidence="11 12">
    <name type="scientific">Stutzerimonas kirkiae</name>
    <dbReference type="NCBI Taxonomy" id="2211392"/>
    <lineage>
        <taxon>Bacteria</taxon>
        <taxon>Pseudomonadati</taxon>
        <taxon>Pseudomonadota</taxon>
        <taxon>Gammaproteobacteria</taxon>
        <taxon>Pseudomonadales</taxon>
        <taxon>Pseudomonadaceae</taxon>
        <taxon>Stutzerimonas</taxon>
    </lineage>
</organism>
<evidence type="ECO:0000256" key="1">
    <source>
        <dbReference type="ARBA" id="ARBA00004442"/>
    </source>
</evidence>
<dbReference type="OrthoDB" id="9814637at2"/>
<dbReference type="GO" id="GO:0009279">
    <property type="term" value="C:cell outer membrane"/>
    <property type="evidence" value="ECO:0007669"/>
    <property type="project" value="UniProtKB-SubCell"/>
</dbReference>
<keyword evidence="6" id="KW-0472">Membrane</keyword>
<evidence type="ECO:0000256" key="2">
    <source>
        <dbReference type="ARBA" id="ARBA00007613"/>
    </source>
</evidence>
<keyword evidence="12" id="KW-1185">Reference proteome</keyword>
<dbReference type="Proteomes" id="UP000292639">
    <property type="component" value="Unassembled WGS sequence"/>
</dbReference>
<dbReference type="PANTHER" id="PTHR30026:SF22">
    <property type="entry name" value="OUTER MEMBRANE EFFLUX PROTEIN"/>
    <property type="match status" value="1"/>
</dbReference>
<feature type="region of interest" description="Disordered" evidence="9">
    <location>
        <begin position="66"/>
        <end position="90"/>
    </location>
</feature>
<feature type="coiled-coil region" evidence="8">
    <location>
        <begin position="183"/>
        <end position="210"/>
    </location>
</feature>
<dbReference type="Gene3D" id="1.20.1600.10">
    <property type="entry name" value="Outer membrane efflux proteins (OEP)"/>
    <property type="match status" value="1"/>
</dbReference>
<comment type="subcellular location">
    <subcellularLocation>
        <location evidence="1">Cell outer membrane</location>
    </subcellularLocation>
</comment>
<evidence type="ECO:0000256" key="5">
    <source>
        <dbReference type="ARBA" id="ARBA00022692"/>
    </source>
</evidence>
<dbReference type="InterPro" id="IPR003423">
    <property type="entry name" value="OMP_efflux"/>
</dbReference>
<dbReference type="GO" id="GO:0015288">
    <property type="term" value="F:porin activity"/>
    <property type="evidence" value="ECO:0007669"/>
    <property type="project" value="TreeGrafter"/>
</dbReference>
<accession>A0A4Q9R530</accession>
<evidence type="ECO:0000256" key="7">
    <source>
        <dbReference type="ARBA" id="ARBA00023237"/>
    </source>
</evidence>
<name>A0A4Q9R530_9GAMM</name>
<dbReference type="InterPro" id="IPR051906">
    <property type="entry name" value="TolC-like"/>
</dbReference>